<dbReference type="PANTHER" id="PTHR24177">
    <property type="entry name" value="CASKIN"/>
    <property type="match status" value="1"/>
</dbReference>
<dbReference type="OrthoDB" id="745831at2759"/>
<keyword evidence="4" id="KW-1185">Reference proteome</keyword>
<evidence type="ECO:0000256" key="1">
    <source>
        <dbReference type="SAM" id="Phobius"/>
    </source>
</evidence>
<evidence type="ECO:0000313" key="4">
    <source>
        <dbReference type="Proteomes" id="UP000195402"/>
    </source>
</evidence>
<keyword evidence="1" id="KW-1133">Transmembrane helix</keyword>
<proteinExistence type="predicted"/>
<protein>
    <submittedName>
        <fullName evidence="3">Ankyrin repeat</fullName>
    </submittedName>
</protein>
<dbReference type="Proteomes" id="UP000195402">
    <property type="component" value="Unassembled WGS sequence"/>
</dbReference>
<dbReference type="Pfam" id="PF13962">
    <property type="entry name" value="PGG"/>
    <property type="match status" value="1"/>
</dbReference>
<name>A0A200RCK2_MACCD</name>
<organism evidence="3 4">
    <name type="scientific">Macleaya cordata</name>
    <name type="common">Five-seeded plume-poppy</name>
    <name type="synonym">Bocconia cordata</name>
    <dbReference type="NCBI Taxonomy" id="56857"/>
    <lineage>
        <taxon>Eukaryota</taxon>
        <taxon>Viridiplantae</taxon>
        <taxon>Streptophyta</taxon>
        <taxon>Embryophyta</taxon>
        <taxon>Tracheophyta</taxon>
        <taxon>Spermatophyta</taxon>
        <taxon>Magnoliopsida</taxon>
        <taxon>Ranunculales</taxon>
        <taxon>Papaveraceae</taxon>
        <taxon>Papaveroideae</taxon>
        <taxon>Macleaya</taxon>
    </lineage>
</organism>
<dbReference type="SMART" id="SM00248">
    <property type="entry name" value="ANK"/>
    <property type="match status" value="3"/>
</dbReference>
<dbReference type="Gene3D" id="1.25.40.20">
    <property type="entry name" value="Ankyrin repeat-containing domain"/>
    <property type="match status" value="1"/>
</dbReference>
<dbReference type="GO" id="GO:0016020">
    <property type="term" value="C:membrane"/>
    <property type="evidence" value="ECO:0007669"/>
    <property type="project" value="TreeGrafter"/>
</dbReference>
<feature type="transmembrane region" description="Helical" evidence="1">
    <location>
        <begin position="271"/>
        <end position="296"/>
    </location>
</feature>
<evidence type="ECO:0000259" key="2">
    <source>
        <dbReference type="Pfam" id="PF13962"/>
    </source>
</evidence>
<dbReference type="PANTHER" id="PTHR24177:SF463">
    <property type="entry name" value="OS09G0331600 PROTEIN"/>
    <property type="match status" value="1"/>
</dbReference>
<feature type="transmembrane region" description="Helical" evidence="1">
    <location>
        <begin position="194"/>
        <end position="212"/>
    </location>
</feature>
<accession>A0A200RCK2</accession>
<sequence length="345" mass="39383">MSAMDMLSSIAENRTYWQFLALGNIPQNSFILEHRKNDKVVDRWMETPLTLAARFGFDELVLRILEICPTAAMSRGKEGKNLLHVAVENRQEMILKELIKIGKVDPRLPLRLKSAKDFNGNTILHLAAMANSKSSSPMQMLEEFRWFERVKTILPRDLVNHRNKDEKTAEELFTESHASMVEDAKKQLTDTARACCGALVSAVSFAAGFSIINDMDKKRSDADHQTKVVLKVFSHIYMFGLSCTAVALLQFMALLMASYKEEDFRMSLPTQYVLAFATLFTAMFAMLVAFACNTYVNLHKDLNSNWRSYLWLALEILVVPLICLVVLRCRSVRFPFLSTVRAFFR</sequence>
<dbReference type="EMBL" id="MVGT01000113">
    <property type="protein sequence ID" value="OVA20444.1"/>
    <property type="molecule type" value="Genomic_DNA"/>
</dbReference>
<keyword evidence="1" id="KW-0472">Membrane</keyword>
<dbReference type="Pfam" id="PF12796">
    <property type="entry name" value="Ank_2"/>
    <property type="match status" value="1"/>
</dbReference>
<dbReference type="InterPro" id="IPR002110">
    <property type="entry name" value="Ankyrin_rpt"/>
</dbReference>
<feature type="domain" description="PGG" evidence="2">
    <location>
        <begin position="196"/>
        <end position="296"/>
    </location>
</feature>
<dbReference type="InterPro" id="IPR036770">
    <property type="entry name" value="Ankyrin_rpt-contain_sf"/>
</dbReference>
<comment type="caution">
    <text evidence="3">The sequence shown here is derived from an EMBL/GenBank/DDBJ whole genome shotgun (WGS) entry which is preliminary data.</text>
</comment>
<feature type="transmembrane region" description="Helical" evidence="1">
    <location>
        <begin position="232"/>
        <end position="259"/>
    </location>
</feature>
<dbReference type="InterPro" id="IPR026961">
    <property type="entry name" value="PGG_dom"/>
</dbReference>
<reference evidence="3 4" key="1">
    <citation type="journal article" date="2017" name="Mol. Plant">
        <title>The Genome of Medicinal Plant Macleaya cordata Provides New Insights into Benzylisoquinoline Alkaloids Metabolism.</title>
        <authorList>
            <person name="Liu X."/>
            <person name="Liu Y."/>
            <person name="Huang P."/>
            <person name="Ma Y."/>
            <person name="Qing Z."/>
            <person name="Tang Q."/>
            <person name="Cao H."/>
            <person name="Cheng P."/>
            <person name="Zheng Y."/>
            <person name="Yuan Z."/>
            <person name="Zhou Y."/>
            <person name="Liu J."/>
            <person name="Tang Z."/>
            <person name="Zhuo Y."/>
            <person name="Zhang Y."/>
            <person name="Yu L."/>
            <person name="Huang J."/>
            <person name="Yang P."/>
            <person name="Peng Q."/>
            <person name="Zhang J."/>
            <person name="Jiang W."/>
            <person name="Zhang Z."/>
            <person name="Lin K."/>
            <person name="Ro D.K."/>
            <person name="Chen X."/>
            <person name="Xiong X."/>
            <person name="Shang Y."/>
            <person name="Huang S."/>
            <person name="Zeng J."/>
        </authorList>
    </citation>
    <scope>NUCLEOTIDE SEQUENCE [LARGE SCALE GENOMIC DNA]</scope>
    <source>
        <strain evidence="4">cv. BLH2017</strain>
        <tissue evidence="3">Root</tissue>
    </source>
</reference>
<dbReference type="AlphaFoldDB" id="A0A200RCK2"/>
<dbReference type="OMA" id="FEASHEL"/>
<evidence type="ECO:0000313" key="3">
    <source>
        <dbReference type="EMBL" id="OVA20444.1"/>
    </source>
</evidence>
<dbReference type="SUPFAM" id="SSF48403">
    <property type="entry name" value="Ankyrin repeat"/>
    <property type="match status" value="1"/>
</dbReference>
<dbReference type="InParanoid" id="A0A200RCK2"/>
<feature type="transmembrane region" description="Helical" evidence="1">
    <location>
        <begin position="308"/>
        <end position="327"/>
    </location>
</feature>
<dbReference type="STRING" id="56857.A0A200RCK2"/>
<gene>
    <name evidence="3" type="ORF">BVC80_5327g2</name>
</gene>
<keyword evidence="1" id="KW-0812">Transmembrane</keyword>